<organism evidence="3 4">
    <name type="scientific">Parageobacillus thermoglucosidasius</name>
    <name type="common">Geobacillus thermoglucosidasius</name>
    <dbReference type="NCBI Taxonomy" id="1426"/>
    <lineage>
        <taxon>Bacteria</taxon>
        <taxon>Bacillati</taxon>
        <taxon>Bacillota</taxon>
        <taxon>Bacilli</taxon>
        <taxon>Bacillales</taxon>
        <taxon>Anoxybacillaceae</taxon>
        <taxon>Parageobacillus</taxon>
    </lineage>
</organism>
<proteinExistence type="predicted"/>
<feature type="transmembrane region" description="Helical" evidence="1">
    <location>
        <begin position="57"/>
        <end position="77"/>
    </location>
</feature>
<dbReference type="Proteomes" id="UP000093052">
    <property type="component" value="Chromosome"/>
</dbReference>
<dbReference type="PANTHER" id="PTHR37810">
    <property type="entry name" value="IMMUNITY PROTEIN SDPI"/>
    <property type="match status" value="1"/>
</dbReference>
<gene>
    <name evidence="3" type="ORF">BCV53_07740</name>
</gene>
<feature type="transmembrane region" description="Helical" evidence="1">
    <location>
        <begin position="133"/>
        <end position="154"/>
    </location>
</feature>
<dbReference type="GeneID" id="56925348"/>
<dbReference type="KEGG" id="ptl:AOT13_07730"/>
<reference evidence="4" key="1">
    <citation type="journal article" date="2016" name="Genome Announc.">
        <title>Complete Genome Sequence of Geobacillus thermoglucosidasius NCIMB 11955, the Progenitor of a Bioethanol Production Strain.</title>
        <authorList>
            <person name="Sheng L."/>
            <person name="Zhang Y."/>
            <person name="Minton N.P."/>
        </authorList>
    </citation>
    <scope>NUCLEOTIDE SEQUENCE [LARGE SCALE GENOMIC DNA]</scope>
    <source>
        <strain evidence="4">NCIMB 11955</strain>
    </source>
</reference>
<keyword evidence="1" id="KW-0812">Transmembrane</keyword>
<keyword evidence="1" id="KW-1133">Transmembrane helix</keyword>
<evidence type="ECO:0000259" key="2">
    <source>
        <dbReference type="Pfam" id="PF07853"/>
    </source>
</evidence>
<sequence length="162" mass="18482">MENQSIPLSLFEKILIFLSILIVVGVLFTIIGVWSNIPERIPIHYGFSGEADNYGNKSMLIILLVVITTAYASVLLSSKLQKSHFLRNNDEKGIKLYKNDRLMRIFIGLESVIIMAVIEIKTILISLGKAENLGNYTVPLIIILIFFTILFFYLRSRKMRNT</sequence>
<protein>
    <recommendedName>
        <fullName evidence="2">DUF1648 domain-containing protein</fullName>
    </recommendedName>
</protein>
<name>A0AAN0YP86_PARTM</name>
<feature type="domain" description="DUF1648" evidence="2">
    <location>
        <begin position="20"/>
        <end position="68"/>
    </location>
</feature>
<dbReference type="RefSeq" id="WP_003252218.1">
    <property type="nucleotide sequence ID" value="NZ_AP025621.1"/>
</dbReference>
<evidence type="ECO:0000256" key="1">
    <source>
        <dbReference type="SAM" id="Phobius"/>
    </source>
</evidence>
<feature type="transmembrane region" description="Helical" evidence="1">
    <location>
        <begin position="105"/>
        <end position="127"/>
    </location>
</feature>
<evidence type="ECO:0000313" key="3">
    <source>
        <dbReference type="EMBL" id="ANZ29980.1"/>
    </source>
</evidence>
<evidence type="ECO:0000313" key="4">
    <source>
        <dbReference type="Proteomes" id="UP000093052"/>
    </source>
</evidence>
<dbReference type="Pfam" id="PF07853">
    <property type="entry name" value="DUF1648"/>
    <property type="match status" value="1"/>
</dbReference>
<keyword evidence="4" id="KW-1185">Reference proteome</keyword>
<dbReference type="InterPro" id="IPR012867">
    <property type="entry name" value="DUF1648"/>
</dbReference>
<accession>A0AAN0YP86</accession>
<dbReference type="PANTHER" id="PTHR37810:SF5">
    <property type="entry name" value="IMMUNITY PROTEIN SDPI"/>
    <property type="match status" value="1"/>
</dbReference>
<dbReference type="AlphaFoldDB" id="A0AAN0YP86"/>
<dbReference type="GO" id="GO:0009636">
    <property type="term" value="P:response to toxic substance"/>
    <property type="evidence" value="ECO:0007669"/>
    <property type="project" value="TreeGrafter"/>
</dbReference>
<keyword evidence="1" id="KW-0472">Membrane</keyword>
<dbReference type="EMBL" id="CP016622">
    <property type="protein sequence ID" value="ANZ29980.1"/>
    <property type="molecule type" value="Genomic_DNA"/>
</dbReference>
<feature type="transmembrane region" description="Helical" evidence="1">
    <location>
        <begin position="14"/>
        <end position="37"/>
    </location>
</feature>